<reference evidence="3 4" key="1">
    <citation type="submission" date="2017-10" db="EMBL/GenBank/DDBJ databases">
        <title>Two draft genome sequences of Pusillimonas sp. strains isolated from a nitrate- and radionuclide-contaminated groundwater in Russia.</title>
        <authorList>
            <person name="Grouzdev D.S."/>
            <person name="Tourova T.P."/>
            <person name="Goeva M.A."/>
            <person name="Babich T.L."/>
            <person name="Sokolova D.S."/>
            <person name="Abdullin R."/>
            <person name="Poltaraus A.B."/>
            <person name="Toshchakov S.V."/>
            <person name="Nazina T.N."/>
        </authorList>
    </citation>
    <scope>NUCLEOTIDE SEQUENCE [LARGE SCALE GENOMIC DNA]</scope>
    <source>
        <strain evidence="3 4">JR1/69-2-13</strain>
    </source>
</reference>
<dbReference type="RefSeq" id="WP_102069452.1">
    <property type="nucleotide sequence ID" value="NZ_PDNV01000004.1"/>
</dbReference>
<dbReference type="InterPro" id="IPR042100">
    <property type="entry name" value="Bug_dom1"/>
</dbReference>
<dbReference type="PANTHER" id="PTHR42928:SF5">
    <property type="entry name" value="BLR1237 PROTEIN"/>
    <property type="match status" value="1"/>
</dbReference>
<protein>
    <recommendedName>
        <fullName evidence="5">Tripartite tricarboxylate transporter substrate binding protein</fullName>
    </recommendedName>
</protein>
<comment type="caution">
    <text evidence="3">The sequence shown here is derived from an EMBL/GenBank/DDBJ whole genome shotgun (WGS) entry which is preliminary data.</text>
</comment>
<gene>
    <name evidence="3" type="ORF">CR155_08000</name>
</gene>
<keyword evidence="4" id="KW-1185">Reference proteome</keyword>
<sequence length="332" mass="34516">MKRKFTIAALNAVLGIAAIIPVAASAEAFPSHPLTIIVPFTAGGATDVLTRTIAEGLSQELGQPVVVANVPGAGGSIGQAKVARSEANGYTMLLGNIGTLAANASLYTNLPYNVLKDFTAIASVGDAPQVLTVRSTFPADNFDQFVQHALKNGKDMHVGTAGVGSGSFLGGVVLNAAIGANIEPVHYRGAAQATSDVMAGHIDYTIESSSTAVSTTASGKAKALLVLREERVPVLPDVPAAGETKFPHLKYDIWNMMLAPKGVPEPVLKTLNDAINRTLQRPEVKARYAAMGVSVPAAEQRSLDGAAKLLSSEVESWRKLLQEAGVKPQSGN</sequence>
<dbReference type="PANTHER" id="PTHR42928">
    <property type="entry name" value="TRICARBOXYLATE-BINDING PROTEIN"/>
    <property type="match status" value="1"/>
</dbReference>
<dbReference type="EMBL" id="PDNV01000004">
    <property type="protein sequence ID" value="PLC54682.1"/>
    <property type="molecule type" value="Genomic_DNA"/>
</dbReference>
<feature type="chain" id="PRO_5014762473" description="Tripartite tricarboxylate transporter substrate binding protein" evidence="2">
    <location>
        <begin position="29"/>
        <end position="332"/>
    </location>
</feature>
<dbReference type="Proteomes" id="UP000234328">
    <property type="component" value="Unassembled WGS sequence"/>
</dbReference>
<keyword evidence="2" id="KW-0732">Signal</keyword>
<name>A0A2N4UI31_9BURK</name>
<feature type="signal peptide" evidence="2">
    <location>
        <begin position="1"/>
        <end position="28"/>
    </location>
</feature>
<evidence type="ECO:0000256" key="2">
    <source>
        <dbReference type="SAM" id="SignalP"/>
    </source>
</evidence>
<dbReference type="PIRSF" id="PIRSF017082">
    <property type="entry name" value="YflP"/>
    <property type="match status" value="1"/>
</dbReference>
<evidence type="ECO:0008006" key="5">
    <source>
        <dbReference type="Google" id="ProtNLM"/>
    </source>
</evidence>
<evidence type="ECO:0000313" key="4">
    <source>
        <dbReference type="Proteomes" id="UP000234328"/>
    </source>
</evidence>
<evidence type="ECO:0000313" key="3">
    <source>
        <dbReference type="EMBL" id="PLC54682.1"/>
    </source>
</evidence>
<dbReference type="SUPFAM" id="SSF53850">
    <property type="entry name" value="Periplasmic binding protein-like II"/>
    <property type="match status" value="1"/>
</dbReference>
<dbReference type="AlphaFoldDB" id="A0A2N4UI31"/>
<dbReference type="OrthoDB" id="8630426at2"/>
<dbReference type="Gene3D" id="3.40.190.150">
    <property type="entry name" value="Bordetella uptake gene, domain 1"/>
    <property type="match status" value="1"/>
</dbReference>
<dbReference type="CDD" id="cd07012">
    <property type="entry name" value="PBP2_Bug_TTT"/>
    <property type="match status" value="1"/>
</dbReference>
<dbReference type="InterPro" id="IPR005064">
    <property type="entry name" value="BUG"/>
</dbReference>
<organism evidence="3 4">
    <name type="scientific">Pollutimonas nitritireducens</name>
    <dbReference type="NCBI Taxonomy" id="2045209"/>
    <lineage>
        <taxon>Bacteria</taxon>
        <taxon>Pseudomonadati</taxon>
        <taxon>Pseudomonadota</taxon>
        <taxon>Betaproteobacteria</taxon>
        <taxon>Burkholderiales</taxon>
        <taxon>Alcaligenaceae</taxon>
        <taxon>Pollutimonas</taxon>
    </lineage>
</organism>
<dbReference type="Gene3D" id="3.40.190.10">
    <property type="entry name" value="Periplasmic binding protein-like II"/>
    <property type="match status" value="1"/>
</dbReference>
<evidence type="ECO:0000256" key="1">
    <source>
        <dbReference type="ARBA" id="ARBA00006987"/>
    </source>
</evidence>
<proteinExistence type="inferred from homology"/>
<dbReference type="Pfam" id="PF03401">
    <property type="entry name" value="TctC"/>
    <property type="match status" value="1"/>
</dbReference>
<comment type="similarity">
    <text evidence="1">Belongs to the UPF0065 (bug) family.</text>
</comment>
<accession>A0A2N4UI31</accession>